<dbReference type="PANTHER" id="PTHR47254">
    <property type="entry name" value="CELL WALL MANNOPROTEIN CIS3-RELATED"/>
    <property type="match status" value="1"/>
</dbReference>
<dbReference type="Proteomes" id="UP000001429">
    <property type="component" value="Chromosome 2"/>
</dbReference>
<dbReference type="OMA" id="REKCDED"/>
<evidence type="ECO:0000313" key="9">
    <source>
        <dbReference type="Proteomes" id="UP000001429"/>
    </source>
</evidence>
<feature type="signal peptide" evidence="6">
    <location>
        <begin position="1"/>
        <end position="18"/>
    </location>
</feature>
<dbReference type="GO" id="GO:0031505">
    <property type="term" value="P:fungal-type cell wall organization"/>
    <property type="evidence" value="ECO:0007669"/>
    <property type="project" value="TreeGrafter"/>
</dbReference>
<feature type="chain" id="PRO_5002946685" description="Cell wall mannoprotein PIR1-like C-terminal domain-containing protein" evidence="6">
    <location>
        <begin position="19"/>
        <end position="251"/>
    </location>
</feature>
<feature type="domain" description="Cell wall mannoprotein PIR1-like C-terminal" evidence="7">
    <location>
        <begin position="153"/>
        <end position="231"/>
    </location>
</feature>
<keyword evidence="9" id="KW-1185">Reference proteome</keyword>
<evidence type="ECO:0000313" key="8">
    <source>
        <dbReference type="EMBL" id="EEQ46050.1"/>
    </source>
</evidence>
<dbReference type="PANTHER" id="PTHR47254:SF1">
    <property type="entry name" value="CELL WALL MANNOPROTEIN CIS3-RELATED"/>
    <property type="match status" value="1"/>
</dbReference>
<evidence type="ECO:0000256" key="5">
    <source>
        <dbReference type="ARBA" id="ARBA00038219"/>
    </source>
</evidence>
<evidence type="ECO:0000256" key="6">
    <source>
        <dbReference type="SAM" id="SignalP"/>
    </source>
</evidence>
<evidence type="ECO:0000256" key="1">
    <source>
        <dbReference type="ARBA" id="ARBA00004191"/>
    </source>
</evidence>
<keyword evidence="2" id="KW-0134">Cell wall</keyword>
<sequence length="251" mass="28784">MKFSTVALSLPLIAMVQAGISSPTYYKPEHTEEIGVETVDYEFALGVREKCDEDTIYLVYEVDDGQLERNDKKVDCNCKSESVAYPTPRPSKTYWDGGDDNDECDEDCDDEDKKKGHKQYKRGEVEEPCETSDCDFCTIEKSFCQDQFTLCEGVLKDQRSAIGSIVANHQFQFDNPIQKDALHTCGWSIVEKDCVKLLALDGCTDFWECPVDDCDTYKLYDSSIDDKCKEIEIIVILFEEEEEEKKKHKSW</sequence>
<dbReference type="GO" id="GO:0009277">
    <property type="term" value="C:fungal-type cell wall"/>
    <property type="evidence" value="ECO:0007669"/>
    <property type="project" value="TreeGrafter"/>
</dbReference>
<comment type="similarity">
    <text evidence="5">Belongs to the PIR protein family.</text>
</comment>
<keyword evidence="4 6" id="KW-0732">Signal</keyword>
<dbReference type="InterPro" id="IPR051153">
    <property type="entry name" value="Yeast_CWMannoprotein_PIR"/>
</dbReference>
<dbReference type="InterPro" id="IPR054508">
    <property type="entry name" value="PIR1-like_C"/>
</dbReference>
<dbReference type="PaxDb" id="5476-C4YIW5"/>
<dbReference type="EMBL" id="CH672350">
    <property type="protein sequence ID" value="EEQ46050.1"/>
    <property type="molecule type" value="Genomic_DNA"/>
</dbReference>
<organism evidence="8 9">
    <name type="scientific">Candida albicans (strain WO-1)</name>
    <name type="common">Yeast</name>
    <dbReference type="NCBI Taxonomy" id="294748"/>
    <lineage>
        <taxon>Eukaryota</taxon>
        <taxon>Fungi</taxon>
        <taxon>Dikarya</taxon>
        <taxon>Ascomycota</taxon>
        <taxon>Saccharomycotina</taxon>
        <taxon>Pichiomycetes</taxon>
        <taxon>Debaryomycetaceae</taxon>
        <taxon>Candida/Lodderomyces clade</taxon>
        <taxon>Candida</taxon>
    </lineage>
</organism>
<dbReference type="OrthoDB" id="5415592at2759"/>
<dbReference type="GO" id="GO:0005199">
    <property type="term" value="F:structural constituent of cell wall"/>
    <property type="evidence" value="ECO:0007669"/>
    <property type="project" value="TreeGrafter"/>
</dbReference>
<evidence type="ECO:0000256" key="3">
    <source>
        <dbReference type="ARBA" id="ARBA00022525"/>
    </source>
</evidence>
<dbReference type="VEuPathDB" id="FungiDB:CAWG_04394"/>
<accession>C4YIW5</accession>
<dbReference type="Pfam" id="PF22799">
    <property type="entry name" value="PIR1-like_C"/>
    <property type="match status" value="1"/>
</dbReference>
<reference evidence="8 9" key="1">
    <citation type="journal article" date="2009" name="Nature">
        <title>Evolution of pathogenicity and sexual reproduction in eight Candida genomes.</title>
        <authorList>
            <person name="Butler G."/>
            <person name="Rasmussen M.D."/>
            <person name="Lin M.F."/>
            <person name="Santos M.A."/>
            <person name="Sakthikumar S."/>
            <person name="Munro C.A."/>
            <person name="Rheinbay E."/>
            <person name="Grabherr M."/>
            <person name="Forche A."/>
            <person name="Reedy J.L."/>
            <person name="Agrafioti I."/>
            <person name="Arnaud M.B."/>
            <person name="Bates S."/>
            <person name="Brown A.J."/>
            <person name="Brunke S."/>
            <person name="Costanzo M.C."/>
            <person name="Fitzpatrick D.A."/>
            <person name="de Groot P.W."/>
            <person name="Harris D."/>
            <person name="Hoyer L.L."/>
            <person name="Hube B."/>
            <person name="Klis F.M."/>
            <person name="Kodira C."/>
            <person name="Lennard N."/>
            <person name="Logue M.E."/>
            <person name="Martin R."/>
            <person name="Neiman A.M."/>
            <person name="Nikolaou E."/>
            <person name="Quail M.A."/>
            <person name="Quinn J."/>
            <person name="Santos M.C."/>
            <person name="Schmitzberger F.F."/>
            <person name="Sherlock G."/>
            <person name="Shah P."/>
            <person name="Silverstein K.A."/>
            <person name="Skrzypek M.S."/>
            <person name="Soll D."/>
            <person name="Staggs R."/>
            <person name="Stansfield I."/>
            <person name="Stumpf M.P."/>
            <person name="Sudbery P.E."/>
            <person name="Srikantha T."/>
            <person name="Zeng Q."/>
            <person name="Berman J."/>
            <person name="Berriman M."/>
            <person name="Heitman J."/>
            <person name="Gow N.A."/>
            <person name="Lorenz M.C."/>
            <person name="Birren B.W."/>
            <person name="Kellis M."/>
            <person name="Cuomo C.A."/>
        </authorList>
    </citation>
    <scope>NUCLEOTIDE SEQUENCE [LARGE SCALE GENOMIC DNA]</scope>
    <source>
        <strain evidence="8 9">WO-1</strain>
    </source>
</reference>
<gene>
    <name evidence="8" type="ORF">CAWG_04394</name>
</gene>
<dbReference type="HOGENOM" id="CLU_061202_1_0_1"/>
<keyword evidence="3" id="KW-0964">Secreted</keyword>
<evidence type="ECO:0000256" key="2">
    <source>
        <dbReference type="ARBA" id="ARBA00022512"/>
    </source>
</evidence>
<evidence type="ECO:0000259" key="7">
    <source>
        <dbReference type="Pfam" id="PF22799"/>
    </source>
</evidence>
<dbReference type="AlphaFoldDB" id="C4YIW5"/>
<protein>
    <recommendedName>
        <fullName evidence="7">Cell wall mannoprotein PIR1-like C-terminal domain-containing protein</fullName>
    </recommendedName>
</protein>
<comment type="subcellular location">
    <subcellularLocation>
        <location evidence="1">Secreted</location>
        <location evidence="1">Cell wall</location>
    </subcellularLocation>
</comment>
<name>C4YIW5_CANAW</name>
<evidence type="ECO:0000256" key="4">
    <source>
        <dbReference type="ARBA" id="ARBA00022729"/>
    </source>
</evidence>
<proteinExistence type="inferred from homology"/>